<dbReference type="Proteomes" id="UP000299102">
    <property type="component" value="Unassembled WGS sequence"/>
</dbReference>
<dbReference type="EMBL" id="BGZK01000036">
    <property type="protein sequence ID" value="GBP09453.1"/>
    <property type="molecule type" value="Genomic_DNA"/>
</dbReference>
<dbReference type="AlphaFoldDB" id="A0A4C1T4J9"/>
<sequence length="89" mass="9790">MRPRSATAAMPLAIPLNTNDGKRALGSYHLAEQSIRDGPGQKLPIWRVLNPLTGHLGGIDSSPPAKYHINGVIHQRKRLALLERADKKH</sequence>
<gene>
    <name evidence="1" type="ORF">EVAR_76488_1</name>
</gene>
<proteinExistence type="predicted"/>
<organism evidence="1 2">
    <name type="scientific">Eumeta variegata</name>
    <name type="common">Bagworm moth</name>
    <name type="synonym">Eumeta japonica</name>
    <dbReference type="NCBI Taxonomy" id="151549"/>
    <lineage>
        <taxon>Eukaryota</taxon>
        <taxon>Metazoa</taxon>
        <taxon>Ecdysozoa</taxon>
        <taxon>Arthropoda</taxon>
        <taxon>Hexapoda</taxon>
        <taxon>Insecta</taxon>
        <taxon>Pterygota</taxon>
        <taxon>Neoptera</taxon>
        <taxon>Endopterygota</taxon>
        <taxon>Lepidoptera</taxon>
        <taxon>Glossata</taxon>
        <taxon>Ditrysia</taxon>
        <taxon>Tineoidea</taxon>
        <taxon>Psychidae</taxon>
        <taxon>Oiketicinae</taxon>
        <taxon>Eumeta</taxon>
    </lineage>
</organism>
<name>A0A4C1T4J9_EUMVA</name>
<accession>A0A4C1T4J9</accession>
<protein>
    <submittedName>
        <fullName evidence="1">Uncharacterized protein</fullName>
    </submittedName>
</protein>
<comment type="caution">
    <text evidence="1">The sequence shown here is derived from an EMBL/GenBank/DDBJ whole genome shotgun (WGS) entry which is preliminary data.</text>
</comment>
<keyword evidence="2" id="KW-1185">Reference proteome</keyword>
<evidence type="ECO:0000313" key="1">
    <source>
        <dbReference type="EMBL" id="GBP09453.1"/>
    </source>
</evidence>
<reference evidence="1 2" key="1">
    <citation type="journal article" date="2019" name="Commun. Biol.">
        <title>The bagworm genome reveals a unique fibroin gene that provides high tensile strength.</title>
        <authorList>
            <person name="Kono N."/>
            <person name="Nakamura H."/>
            <person name="Ohtoshi R."/>
            <person name="Tomita M."/>
            <person name="Numata K."/>
            <person name="Arakawa K."/>
        </authorList>
    </citation>
    <scope>NUCLEOTIDE SEQUENCE [LARGE SCALE GENOMIC DNA]</scope>
</reference>
<evidence type="ECO:0000313" key="2">
    <source>
        <dbReference type="Proteomes" id="UP000299102"/>
    </source>
</evidence>